<keyword evidence="1" id="KW-0812">Transmembrane</keyword>
<reference evidence="2" key="1">
    <citation type="journal article" date="2010" name="ISME J.">
        <title>Metagenome of the Mediterranean deep chlorophyll maximum studied by direct and fosmid library 454 pyrosequencing.</title>
        <authorList>
            <person name="Ghai R."/>
            <person name="Martin-Cuadrado A.B."/>
            <person name="Molto A.G."/>
            <person name="Heredia I.G."/>
            <person name="Cabrera R."/>
            <person name="Martin J."/>
            <person name="Verdu M."/>
            <person name="Deschamps P."/>
            <person name="Moreira D."/>
            <person name="Lopez-Garcia P."/>
            <person name="Mira A."/>
            <person name="Rodriguez-Valera F."/>
        </authorList>
    </citation>
    <scope>NUCLEOTIDE SEQUENCE</scope>
</reference>
<keyword evidence="1" id="KW-0472">Membrane</keyword>
<organism evidence="2">
    <name type="scientific">uncultured organism MedDCM-OCT-S04-C100</name>
    <dbReference type="NCBI Taxonomy" id="743605"/>
    <lineage>
        <taxon>unclassified sequences</taxon>
        <taxon>environmental samples</taxon>
    </lineage>
</organism>
<proteinExistence type="predicted"/>
<feature type="transmembrane region" description="Helical" evidence="1">
    <location>
        <begin position="65"/>
        <end position="82"/>
    </location>
</feature>
<evidence type="ECO:0000256" key="1">
    <source>
        <dbReference type="SAM" id="Phobius"/>
    </source>
</evidence>
<feature type="transmembrane region" description="Helical" evidence="1">
    <location>
        <begin position="102"/>
        <end position="120"/>
    </location>
</feature>
<dbReference type="AlphaFoldDB" id="D6PJS4"/>
<accession>D6PJS4</accession>
<protein>
    <recommendedName>
        <fullName evidence="3">Holin of 3TMs, for gene-transfer release</fullName>
    </recommendedName>
</protein>
<evidence type="ECO:0000313" key="2">
    <source>
        <dbReference type="EMBL" id="ADD95975.1"/>
    </source>
</evidence>
<keyword evidence="1" id="KW-1133">Transmembrane helix</keyword>
<dbReference type="EMBL" id="GU943112">
    <property type="protein sequence ID" value="ADD95975.1"/>
    <property type="molecule type" value="Genomic_DNA"/>
</dbReference>
<sequence length="129" mass="14551">MWLNLAAKLVPGMIKTGMSIASNRRKTKELESVAELKLAERMANGEVEFKRAVIESHKGDWKDEFCLILISIPLLLLAWSVFSDDPDIQQKIDIFFNKFANLPMFYQALVVGAFSTILGIKGVSTFKKK</sequence>
<evidence type="ECO:0008006" key="3">
    <source>
        <dbReference type="Google" id="ProtNLM"/>
    </source>
</evidence>
<name>D6PJS4_9ZZZZ</name>